<feature type="compositionally biased region" description="Basic and acidic residues" evidence="1">
    <location>
        <begin position="130"/>
        <end position="140"/>
    </location>
</feature>
<organism evidence="2 3">
    <name type="scientific">Acanthamoeba castellanii (strain ATCC 30010 / Neff)</name>
    <dbReference type="NCBI Taxonomy" id="1257118"/>
    <lineage>
        <taxon>Eukaryota</taxon>
        <taxon>Amoebozoa</taxon>
        <taxon>Discosea</taxon>
        <taxon>Longamoebia</taxon>
        <taxon>Centramoebida</taxon>
        <taxon>Acanthamoebidae</taxon>
        <taxon>Acanthamoeba</taxon>
    </lineage>
</organism>
<sequence>MGRPQPERDDTLYDLLCLLYPDAVERAQAAVRLAVRTYTPEGGVVALPPPISTTAALRTTRARIAPKEEDESEDGGFYAAYPTPAANETDEDEAEEDEIEPDGGENIAKDSDEEASCEWVWLKDRGLRERAKEAEQERATSRKRRRHTIATTSSTTSLSAGTGEEHASGSRKKRRRRSPGESRFLDGARVPLHGSGKDEGSLPLVADEYERNKAKALLRDMRDSLGLPPVNNKVRMLHWSLEEGHEYERIMAEKKGEFIRWMDEQGLRPTTVRAKKRLWEYLGDFPQVALCRVGLRRWERGITIQLLREAIDADPDEKAFWSQPLTDQQRELIKLAGP</sequence>
<feature type="compositionally biased region" description="Acidic residues" evidence="1">
    <location>
        <begin position="88"/>
        <end position="103"/>
    </location>
</feature>
<gene>
    <name evidence="2" type="ORF">ACA1_399600</name>
</gene>
<keyword evidence="3" id="KW-1185">Reference proteome</keyword>
<feature type="region of interest" description="Disordered" evidence="1">
    <location>
        <begin position="130"/>
        <end position="203"/>
    </location>
</feature>
<dbReference type="GeneID" id="14912439"/>
<proteinExistence type="predicted"/>
<reference evidence="2 3" key="1">
    <citation type="journal article" date="2013" name="Genome Biol.">
        <title>Genome of Acanthamoeba castellanii highlights extensive lateral gene transfer and early evolution of tyrosine kinase signaling.</title>
        <authorList>
            <person name="Clarke M."/>
            <person name="Lohan A.J."/>
            <person name="Liu B."/>
            <person name="Lagkouvardos I."/>
            <person name="Roy S."/>
            <person name="Zafar N."/>
            <person name="Bertelli C."/>
            <person name="Schilde C."/>
            <person name="Kianianmomeni A."/>
            <person name="Burglin T.R."/>
            <person name="Frech C."/>
            <person name="Turcotte B."/>
            <person name="Kopec K.O."/>
            <person name="Synnott J.M."/>
            <person name="Choo C."/>
            <person name="Paponov I."/>
            <person name="Finkler A."/>
            <person name="Soon Heng Tan C."/>
            <person name="Hutchins A.P."/>
            <person name="Weinmeier T."/>
            <person name="Rattei T."/>
            <person name="Chu J.S."/>
            <person name="Gimenez G."/>
            <person name="Irimia M."/>
            <person name="Rigden D.J."/>
            <person name="Fitzpatrick D.A."/>
            <person name="Lorenzo-Morales J."/>
            <person name="Bateman A."/>
            <person name="Chiu C.H."/>
            <person name="Tang P."/>
            <person name="Hegemann P."/>
            <person name="Fromm H."/>
            <person name="Raoult D."/>
            <person name="Greub G."/>
            <person name="Miranda-Saavedra D."/>
            <person name="Chen N."/>
            <person name="Nash P."/>
            <person name="Ginger M.L."/>
            <person name="Horn M."/>
            <person name="Schaap P."/>
            <person name="Caler L."/>
            <person name="Loftus B."/>
        </authorList>
    </citation>
    <scope>NUCLEOTIDE SEQUENCE [LARGE SCALE GENOMIC DNA]</scope>
    <source>
        <strain evidence="2 3">Neff</strain>
    </source>
</reference>
<dbReference type="VEuPathDB" id="AmoebaDB:ACA1_399600"/>
<evidence type="ECO:0000313" key="3">
    <source>
        <dbReference type="Proteomes" id="UP000011083"/>
    </source>
</evidence>
<dbReference type="KEGG" id="acan:ACA1_399600"/>
<evidence type="ECO:0000313" key="2">
    <source>
        <dbReference type="EMBL" id="ELR11922.1"/>
    </source>
</evidence>
<feature type="compositionally biased region" description="Low complexity" evidence="1">
    <location>
        <begin position="149"/>
        <end position="162"/>
    </location>
</feature>
<dbReference type="EMBL" id="KB008145">
    <property type="protein sequence ID" value="ELR11922.1"/>
    <property type="molecule type" value="Genomic_DNA"/>
</dbReference>
<protein>
    <submittedName>
        <fullName evidence="2">Uncharacterized protein</fullName>
    </submittedName>
</protein>
<dbReference type="RefSeq" id="XP_004333935.1">
    <property type="nucleotide sequence ID" value="XM_004333887.1"/>
</dbReference>
<accession>L8GFY3</accession>
<dbReference type="AlphaFoldDB" id="L8GFY3"/>
<name>L8GFY3_ACACF</name>
<feature type="region of interest" description="Disordered" evidence="1">
    <location>
        <begin position="63"/>
        <end position="115"/>
    </location>
</feature>
<dbReference type="Proteomes" id="UP000011083">
    <property type="component" value="Unassembled WGS sequence"/>
</dbReference>
<evidence type="ECO:0000256" key="1">
    <source>
        <dbReference type="SAM" id="MobiDB-lite"/>
    </source>
</evidence>